<reference evidence="1 2" key="1">
    <citation type="submission" date="2019-10" db="EMBL/GenBank/DDBJ databases">
        <title>Lysobacter alkalisoli sp. nov., isolated from saline-alkaline soil.</title>
        <authorList>
            <person name="Sun J.-Q."/>
        </authorList>
    </citation>
    <scope>NUCLEOTIDE SEQUENCE [LARGE SCALE GENOMIC DNA]</scope>
    <source>
        <strain evidence="1 2">KCTC 42381</strain>
    </source>
</reference>
<accession>A0A508AYT8</accession>
<protein>
    <submittedName>
        <fullName evidence="1">DUF4440 domain-containing protein</fullName>
    </submittedName>
</protein>
<comment type="caution">
    <text evidence="1">The sequence shown here is derived from an EMBL/GenBank/DDBJ whole genome shotgun (WGS) entry which is preliminary data.</text>
</comment>
<sequence>MRLSVPLAGGAAAFCRLAHAFPAALDDRYPDGVAFSGGAKFRAQPSGGRVMNVSNRICAALLLSGLVGWASGAAVAQEMAPSAADCFLPAFKSGDADAVTACYAEDAVLWIPGGPMVKGHAEIRDAFADFFADVTIKDVQISIMGDEVMGDTRASWGTYTVIRIDKATQAESVQRGRYVEVSKMIGGRWLYIVDHPADDPPPAPESEQDM</sequence>
<dbReference type="InterPro" id="IPR032710">
    <property type="entry name" value="NTF2-like_dom_sf"/>
</dbReference>
<proteinExistence type="predicted"/>
<dbReference type="Proteomes" id="UP000320431">
    <property type="component" value="Unassembled WGS sequence"/>
</dbReference>
<evidence type="ECO:0000313" key="2">
    <source>
        <dbReference type="Proteomes" id="UP000320431"/>
    </source>
</evidence>
<dbReference type="Gene3D" id="3.10.450.50">
    <property type="match status" value="1"/>
</dbReference>
<dbReference type="EMBL" id="VICD02000086">
    <property type="protein sequence ID" value="KAB8193933.1"/>
    <property type="molecule type" value="Genomic_DNA"/>
</dbReference>
<name>A0A508AYT8_9GAMM</name>
<dbReference type="Pfam" id="PF12680">
    <property type="entry name" value="SnoaL_2"/>
    <property type="match status" value="1"/>
</dbReference>
<dbReference type="AlphaFoldDB" id="A0A508AYT8"/>
<dbReference type="SUPFAM" id="SSF54427">
    <property type="entry name" value="NTF2-like"/>
    <property type="match status" value="1"/>
</dbReference>
<organism evidence="1 2">
    <name type="scientific">Marilutibacter maris</name>
    <dbReference type="NCBI Taxonomy" id="1605891"/>
    <lineage>
        <taxon>Bacteria</taxon>
        <taxon>Pseudomonadati</taxon>
        <taxon>Pseudomonadota</taxon>
        <taxon>Gammaproteobacteria</taxon>
        <taxon>Lysobacterales</taxon>
        <taxon>Lysobacteraceae</taxon>
        <taxon>Marilutibacter</taxon>
    </lineage>
</organism>
<gene>
    <name evidence="1" type="ORF">FKV24_006245</name>
</gene>
<dbReference type="InterPro" id="IPR037401">
    <property type="entry name" value="SnoaL-like"/>
</dbReference>
<evidence type="ECO:0000313" key="1">
    <source>
        <dbReference type="EMBL" id="KAB8193933.1"/>
    </source>
</evidence>